<dbReference type="GO" id="GO:0003677">
    <property type="term" value="F:DNA binding"/>
    <property type="evidence" value="ECO:0007669"/>
    <property type="project" value="UniProtKB-KW"/>
</dbReference>
<dbReference type="InterPro" id="IPR050679">
    <property type="entry name" value="Bact_HTH_transcr_reg"/>
</dbReference>
<evidence type="ECO:0000313" key="5">
    <source>
        <dbReference type="EMBL" id="SHN78319.1"/>
    </source>
</evidence>
<dbReference type="PROSITE" id="PS50949">
    <property type="entry name" value="HTH_GNTR"/>
    <property type="match status" value="1"/>
</dbReference>
<evidence type="ECO:0000256" key="1">
    <source>
        <dbReference type="ARBA" id="ARBA00023015"/>
    </source>
</evidence>
<dbReference type="Pfam" id="PF07702">
    <property type="entry name" value="UTRA"/>
    <property type="match status" value="1"/>
</dbReference>
<dbReference type="Proteomes" id="UP000184096">
    <property type="component" value="Chromosome I"/>
</dbReference>
<dbReference type="InterPro" id="IPR036390">
    <property type="entry name" value="WH_DNA-bd_sf"/>
</dbReference>
<dbReference type="InterPro" id="IPR011663">
    <property type="entry name" value="UTRA"/>
</dbReference>
<dbReference type="PANTHER" id="PTHR44846">
    <property type="entry name" value="MANNOSYL-D-GLYCERATE TRANSPORT/METABOLISM SYSTEM REPRESSOR MNGR-RELATED"/>
    <property type="match status" value="1"/>
</dbReference>
<accession>A0A1M7U5L3</accession>
<dbReference type="InterPro" id="IPR028978">
    <property type="entry name" value="Chorismate_lyase_/UTRA_dom_sf"/>
</dbReference>
<dbReference type="FunFam" id="1.10.10.10:FF:000079">
    <property type="entry name" value="GntR family transcriptional regulator"/>
    <property type="match status" value="1"/>
</dbReference>
<dbReference type="EMBL" id="LT670849">
    <property type="protein sequence ID" value="SHN78319.1"/>
    <property type="molecule type" value="Genomic_DNA"/>
</dbReference>
<keyword evidence="3" id="KW-0804">Transcription</keyword>
<keyword evidence="6" id="KW-1185">Reference proteome</keyword>
<evidence type="ECO:0000313" key="6">
    <source>
        <dbReference type="Proteomes" id="UP000184096"/>
    </source>
</evidence>
<dbReference type="PANTHER" id="PTHR44846:SF1">
    <property type="entry name" value="MANNOSYL-D-GLYCERATE TRANSPORT_METABOLISM SYSTEM REPRESSOR MNGR-RELATED"/>
    <property type="match status" value="1"/>
</dbReference>
<dbReference type="Pfam" id="PF00392">
    <property type="entry name" value="GntR"/>
    <property type="match status" value="1"/>
</dbReference>
<dbReference type="GO" id="GO:0003700">
    <property type="term" value="F:DNA-binding transcription factor activity"/>
    <property type="evidence" value="ECO:0007669"/>
    <property type="project" value="InterPro"/>
</dbReference>
<dbReference type="PRINTS" id="PR00035">
    <property type="entry name" value="HTHGNTR"/>
</dbReference>
<evidence type="ECO:0000259" key="4">
    <source>
        <dbReference type="PROSITE" id="PS50949"/>
    </source>
</evidence>
<feature type="domain" description="HTH gntR-type" evidence="4">
    <location>
        <begin position="18"/>
        <end position="86"/>
    </location>
</feature>
<evidence type="ECO:0000256" key="2">
    <source>
        <dbReference type="ARBA" id="ARBA00023125"/>
    </source>
</evidence>
<proteinExistence type="predicted"/>
<gene>
    <name evidence="5" type="ORF">SAMN05444170_3642</name>
</gene>
<sequence length="269" mass="29921">MFAMIDGHQMRRARRSRTPLYAQIVEKLRYQIISGVYPPEKQLPSETSLTKDFGVSRVTVRQALAELEDTGFIYKHQGRGTFVSGTHVRQQLSSGAQTIVEALRQQGIEPSIKVVSLEHVAPDEEVASALETTDEEVVKLVRLFCNGDIPIAQATLHLPLSMSGVAYLLAKNIDKQTTYTILENSLGLVIKEAKHIIKTVTLDEPSAANLHMRVGDICLGMNRITYSAQGSVLEFTRLIYPPDRMRFEINLPRASDTQVLSLVSTETAE</sequence>
<keyword evidence="2" id="KW-0238">DNA-binding</keyword>
<organism evidence="5 6">
    <name type="scientific">Bradyrhizobium erythrophlei</name>
    <dbReference type="NCBI Taxonomy" id="1437360"/>
    <lineage>
        <taxon>Bacteria</taxon>
        <taxon>Pseudomonadati</taxon>
        <taxon>Pseudomonadota</taxon>
        <taxon>Alphaproteobacteria</taxon>
        <taxon>Hyphomicrobiales</taxon>
        <taxon>Nitrobacteraceae</taxon>
        <taxon>Bradyrhizobium</taxon>
    </lineage>
</organism>
<dbReference type="SMART" id="SM00345">
    <property type="entry name" value="HTH_GNTR"/>
    <property type="match status" value="1"/>
</dbReference>
<dbReference type="CDD" id="cd07377">
    <property type="entry name" value="WHTH_GntR"/>
    <property type="match status" value="1"/>
</dbReference>
<protein>
    <submittedName>
        <fullName evidence="5">GntR family transcriptional regulator</fullName>
    </submittedName>
</protein>
<dbReference type="GO" id="GO:0045892">
    <property type="term" value="P:negative regulation of DNA-templated transcription"/>
    <property type="evidence" value="ECO:0007669"/>
    <property type="project" value="TreeGrafter"/>
</dbReference>
<dbReference type="SUPFAM" id="SSF46785">
    <property type="entry name" value="Winged helix' DNA-binding domain"/>
    <property type="match status" value="1"/>
</dbReference>
<dbReference type="SUPFAM" id="SSF64288">
    <property type="entry name" value="Chorismate lyase-like"/>
    <property type="match status" value="1"/>
</dbReference>
<reference evidence="6" key="1">
    <citation type="submission" date="2016-11" db="EMBL/GenBank/DDBJ databases">
        <authorList>
            <person name="Varghese N."/>
            <person name="Submissions S."/>
        </authorList>
    </citation>
    <scope>NUCLEOTIDE SEQUENCE [LARGE SCALE GENOMIC DNA]</scope>
    <source>
        <strain evidence="6">GAS401</strain>
    </source>
</reference>
<evidence type="ECO:0000256" key="3">
    <source>
        <dbReference type="ARBA" id="ARBA00023163"/>
    </source>
</evidence>
<name>A0A1M7U5L3_9BRAD</name>
<dbReference type="RefSeq" id="WP_072819703.1">
    <property type="nucleotide sequence ID" value="NZ_LT670849.1"/>
</dbReference>
<dbReference type="InterPro" id="IPR036388">
    <property type="entry name" value="WH-like_DNA-bd_sf"/>
</dbReference>
<dbReference type="Gene3D" id="3.40.1410.10">
    <property type="entry name" value="Chorismate lyase-like"/>
    <property type="match status" value="1"/>
</dbReference>
<dbReference type="Gene3D" id="1.10.10.10">
    <property type="entry name" value="Winged helix-like DNA-binding domain superfamily/Winged helix DNA-binding domain"/>
    <property type="match status" value="1"/>
</dbReference>
<dbReference type="InterPro" id="IPR000524">
    <property type="entry name" value="Tscrpt_reg_HTH_GntR"/>
</dbReference>
<dbReference type="SMART" id="SM00866">
    <property type="entry name" value="UTRA"/>
    <property type="match status" value="1"/>
</dbReference>
<keyword evidence="1" id="KW-0805">Transcription regulation</keyword>
<dbReference type="AlphaFoldDB" id="A0A1M7U5L3"/>